<dbReference type="GeneID" id="62233169"/>
<dbReference type="RefSeq" id="XP_038809808.1">
    <property type="nucleotide sequence ID" value="XM_038954018.1"/>
</dbReference>
<proteinExistence type="predicted"/>
<comment type="caution">
    <text evidence="2">The sequence shown here is derived from an EMBL/GenBank/DDBJ whole genome shotgun (WGS) entry which is preliminary data.</text>
</comment>
<accession>A0ABQ7IKY4</accession>
<dbReference type="Proteomes" id="UP000783213">
    <property type="component" value="Unassembled WGS sequence"/>
</dbReference>
<reference evidence="2 3" key="1">
    <citation type="journal article" date="2020" name="Genome Biol. Evol.">
        <title>Comparative genomics of Sclerotiniaceae.</title>
        <authorList>
            <person name="Valero Jimenez C.A."/>
            <person name="Steentjes M."/>
            <person name="Scholten O.E."/>
            <person name="Van Kan J.A.L."/>
        </authorList>
    </citation>
    <scope>NUCLEOTIDE SEQUENCE [LARGE SCALE GENOMIC DNA]</scope>
    <source>
        <strain evidence="2 3">B1</strain>
    </source>
</reference>
<name>A0ABQ7IKY4_9HELO</name>
<feature type="signal peptide" evidence="1">
    <location>
        <begin position="1"/>
        <end position="18"/>
    </location>
</feature>
<organism evidence="2 3">
    <name type="scientific">Botrytis deweyae</name>
    <dbReference type="NCBI Taxonomy" id="2478750"/>
    <lineage>
        <taxon>Eukaryota</taxon>
        <taxon>Fungi</taxon>
        <taxon>Dikarya</taxon>
        <taxon>Ascomycota</taxon>
        <taxon>Pezizomycotina</taxon>
        <taxon>Leotiomycetes</taxon>
        <taxon>Helotiales</taxon>
        <taxon>Sclerotiniaceae</taxon>
        <taxon>Botrytis</taxon>
    </lineage>
</organism>
<evidence type="ECO:0000313" key="2">
    <source>
        <dbReference type="EMBL" id="KAF7927011.1"/>
    </source>
</evidence>
<evidence type="ECO:0000313" key="3">
    <source>
        <dbReference type="Proteomes" id="UP000783213"/>
    </source>
</evidence>
<keyword evidence="1" id="KW-0732">Signal</keyword>
<sequence>MRFAQFLLIFETFVSTLVQDPYLTSQAGGNLKAFKVMTYLAGPAVVIIYLKHFDCHLANPLSCGWACGIEENFALPDMRSTSTSSREL</sequence>
<evidence type="ECO:0000256" key="1">
    <source>
        <dbReference type="SAM" id="SignalP"/>
    </source>
</evidence>
<keyword evidence="3" id="KW-1185">Reference proteome</keyword>
<protein>
    <submittedName>
        <fullName evidence="2">Uncharacterized protein</fullName>
    </submittedName>
</protein>
<gene>
    <name evidence="2" type="ORF">EAE98_006395</name>
</gene>
<feature type="chain" id="PRO_5046379457" evidence="1">
    <location>
        <begin position="19"/>
        <end position="88"/>
    </location>
</feature>
<dbReference type="EMBL" id="RCSX01000013">
    <property type="protein sequence ID" value="KAF7927011.1"/>
    <property type="molecule type" value="Genomic_DNA"/>
</dbReference>